<evidence type="ECO:0000256" key="5">
    <source>
        <dbReference type="ARBA" id="ARBA00023117"/>
    </source>
</evidence>
<evidence type="ECO:0000256" key="4">
    <source>
        <dbReference type="ARBA" id="ARBA00022990"/>
    </source>
</evidence>
<keyword evidence="1" id="KW-0479">Metal-binding</keyword>
<dbReference type="PROSITE" id="PS00633">
    <property type="entry name" value="BROMODOMAIN_1"/>
    <property type="match status" value="1"/>
</dbReference>
<sequence>MKIKLNFLLIQLLCRISKRLYAESTPCDYLRTAPCIQKHEKHISTRQVSHNVFEFLVDRFEKETQMEEGQDKLTIDEDAVCCICMDGDGQDSNVILFCDMCNLAVHQECYGVPYIPEGQWLCRHCLQLPTQPAGCILCPNKGGAVKKTDDDRWGHVVCALWVPEVGFSNTVFIDRVSNIPSARWKLTCYICKEKGVGACIQCPKANCYIAFHVSCAQKAGLFMKMEPIKEVTETGDPTFSVKKTTYCGSHTPNSSVTRPLTIYEDTKPQNGLCSPLKEEKTRGANALMKGRKMKSKKVEPENEVPPVAVPSFPPQRLNTILNRVSMQKKKAFVELALNYWSLKRQARNGVPLIRRLQSSQQSHQKTHAAQPKDSEEESRALKEQLTEWHRLRHDLERARLLLELIRKREKLKREEMKLQQSLLEVQLTPFSILLRSVLEQLQERDQANIFAHPVDIKEVPEYLDHIRNPMDFSTMRKRIDDQAYSNLNDFEFDFNLIIFNCMKYNCKDTFFHRAAARLRDQGGALIRKMHRDVERIGFVKDGGMHLSEPPKIEAPPRFSWEDVDQLLVPANRQHMPLEEQLKELLEKLDMTYSMKSSPSRSKRLKLLKKTINNVRSEMSLSLRRASYHSHSYSSSSHWSYHPERSKAGEAEGVKTNGQSHDNEGSFFFKLCYLHWGTVHVCVYTVEVGSLHTLRLESLKLVFQPLHKCVFSLYSSTGDKSLPPKLEPSDSLPPFLHFESNSELPTLKPIHPNPTPDSKVKFDREKPNNTSLNTTKTLLNGHSESQNPLLLLEGGVSVVATSTLTHPSGTTVNRRTAVSENKVLILMGLLNREVIDEGKELKVGNNNIWMPASAATVVLEPLKLVWAKCSGYPSYPALIVDPHIPRVGCQHKGVSIPMPPLGILRVGERMQYKNEEKLFLVLFFDNKRSWQWLPRSKMVPLGIDKTIDKIKMMEGRTSSIRKAVQTAFKRAMKHLSIVQDEPVSDMSDVD</sequence>
<dbReference type="InterPro" id="IPR001487">
    <property type="entry name" value="Bromodomain"/>
</dbReference>
<feature type="signal peptide" evidence="11">
    <location>
        <begin position="1"/>
        <end position="22"/>
    </location>
</feature>
<dbReference type="SUPFAM" id="SSF63748">
    <property type="entry name" value="Tudor/PWWP/MBT"/>
    <property type="match status" value="1"/>
</dbReference>
<dbReference type="SMART" id="SM00249">
    <property type="entry name" value="PHD"/>
    <property type="match status" value="2"/>
</dbReference>
<dbReference type="CDD" id="cd15677">
    <property type="entry name" value="PHD_BRPF2"/>
    <property type="match status" value="1"/>
</dbReference>
<keyword evidence="5 7" id="KW-0103">Bromodomain</keyword>
<dbReference type="PANTHER" id="PTHR13793:SF17">
    <property type="entry name" value="BROMODOMAIN-CONTAINING PROTEIN 1"/>
    <property type="match status" value="1"/>
</dbReference>
<evidence type="ECO:0000259" key="15">
    <source>
        <dbReference type="PROSITE" id="PS51805"/>
    </source>
</evidence>
<keyword evidence="9" id="KW-0175">Coiled coil</keyword>
<dbReference type="PANTHER" id="PTHR13793">
    <property type="entry name" value="PHD FINGER PROTEINS"/>
    <property type="match status" value="1"/>
</dbReference>
<dbReference type="InterPro" id="IPR050701">
    <property type="entry name" value="Histone_Mod_Regulator"/>
</dbReference>
<feature type="coiled-coil region" evidence="9">
    <location>
        <begin position="397"/>
        <end position="428"/>
    </location>
</feature>
<dbReference type="PROSITE" id="PS50014">
    <property type="entry name" value="BROMODOMAIN_2"/>
    <property type="match status" value="1"/>
</dbReference>
<keyword evidence="16" id="KW-1185">Reference proteome</keyword>
<feature type="region of interest" description="Disordered" evidence="10">
    <location>
        <begin position="357"/>
        <end position="381"/>
    </location>
</feature>
<keyword evidence="11" id="KW-0732">Signal</keyword>
<evidence type="ECO:0000256" key="1">
    <source>
        <dbReference type="ARBA" id="ARBA00022723"/>
    </source>
</evidence>
<accession>A0ABM3F565</accession>
<dbReference type="InterPro" id="IPR019786">
    <property type="entry name" value="Zinc_finger_PHD-type_CS"/>
</dbReference>
<dbReference type="PROSITE" id="PS50812">
    <property type="entry name" value="PWWP"/>
    <property type="match status" value="1"/>
</dbReference>
<dbReference type="InterPro" id="IPR034732">
    <property type="entry name" value="EPHD"/>
</dbReference>
<feature type="region of interest" description="Disordered" evidence="10">
    <location>
        <begin position="742"/>
        <end position="778"/>
    </location>
</feature>
<name>A0ABM3F565_SALSA</name>
<evidence type="ECO:0000256" key="8">
    <source>
        <dbReference type="PROSITE-ProRule" id="PRU00146"/>
    </source>
</evidence>
<evidence type="ECO:0000256" key="11">
    <source>
        <dbReference type="SAM" id="SignalP"/>
    </source>
</evidence>
<dbReference type="PROSITE" id="PS01359">
    <property type="entry name" value="ZF_PHD_1"/>
    <property type="match status" value="1"/>
</dbReference>
<evidence type="ECO:0000313" key="16">
    <source>
        <dbReference type="Proteomes" id="UP001652741"/>
    </source>
</evidence>
<proteinExistence type="predicted"/>
<reference evidence="17" key="1">
    <citation type="submission" date="2025-08" db="UniProtKB">
        <authorList>
            <consortium name="RefSeq"/>
        </authorList>
    </citation>
    <scope>IDENTIFICATION</scope>
</reference>
<feature type="compositionally biased region" description="Basic and acidic residues" evidence="10">
    <location>
        <begin position="370"/>
        <end position="381"/>
    </location>
</feature>
<dbReference type="InterPro" id="IPR013083">
    <property type="entry name" value="Znf_RING/FYVE/PHD"/>
</dbReference>
<feature type="region of interest" description="Disordered" evidence="10">
    <location>
        <begin position="632"/>
        <end position="656"/>
    </location>
</feature>
<dbReference type="Gene3D" id="2.30.30.140">
    <property type="match status" value="1"/>
</dbReference>
<keyword evidence="3" id="KW-0862">Zinc</keyword>
<dbReference type="InterPro" id="IPR036427">
    <property type="entry name" value="Bromodomain-like_sf"/>
</dbReference>
<keyword evidence="2 8" id="KW-0863">Zinc-finger</keyword>
<feature type="domain" description="PWWP" evidence="14">
    <location>
        <begin position="860"/>
        <end position="943"/>
    </location>
</feature>
<dbReference type="PROSITE" id="PS50016">
    <property type="entry name" value="ZF_PHD_2"/>
    <property type="match status" value="1"/>
</dbReference>
<evidence type="ECO:0000256" key="3">
    <source>
        <dbReference type="ARBA" id="ARBA00022833"/>
    </source>
</evidence>
<dbReference type="PROSITE" id="PS51805">
    <property type="entry name" value="EPHD"/>
    <property type="match status" value="1"/>
</dbReference>
<feature type="compositionally biased region" description="Basic and acidic residues" evidence="10">
    <location>
        <begin position="757"/>
        <end position="766"/>
    </location>
</feature>
<dbReference type="SMART" id="SM00297">
    <property type="entry name" value="BROMO"/>
    <property type="match status" value="1"/>
</dbReference>
<protein>
    <submittedName>
        <fullName evidence="17">Bromodomain-containing protein 1</fullName>
    </submittedName>
</protein>
<evidence type="ECO:0000256" key="2">
    <source>
        <dbReference type="ARBA" id="ARBA00022771"/>
    </source>
</evidence>
<feature type="domain" description="PHD-type" evidence="15">
    <location>
        <begin position="132"/>
        <end position="251"/>
    </location>
</feature>
<feature type="chain" id="PRO_5047121143" evidence="11">
    <location>
        <begin position="23"/>
        <end position="989"/>
    </location>
</feature>
<evidence type="ECO:0000259" key="14">
    <source>
        <dbReference type="PROSITE" id="PS50812"/>
    </source>
</evidence>
<dbReference type="SUPFAM" id="SSF57903">
    <property type="entry name" value="FYVE/PHD zinc finger"/>
    <property type="match status" value="1"/>
</dbReference>
<evidence type="ECO:0000259" key="12">
    <source>
        <dbReference type="PROSITE" id="PS50014"/>
    </source>
</evidence>
<evidence type="ECO:0000256" key="9">
    <source>
        <dbReference type="SAM" id="Coils"/>
    </source>
</evidence>
<evidence type="ECO:0000313" key="17">
    <source>
        <dbReference type="RefSeq" id="XP_045578466.1"/>
    </source>
</evidence>
<dbReference type="Gene3D" id="1.20.920.10">
    <property type="entry name" value="Bromodomain-like"/>
    <property type="match status" value="1"/>
</dbReference>
<feature type="compositionally biased region" description="Low complexity" evidence="10">
    <location>
        <begin position="767"/>
        <end position="778"/>
    </location>
</feature>
<dbReference type="InterPro" id="IPR000313">
    <property type="entry name" value="PWWP_dom"/>
</dbReference>
<feature type="region of interest" description="Disordered" evidence="10">
    <location>
        <begin position="288"/>
        <end position="310"/>
    </location>
</feature>
<feature type="domain" description="Bromo" evidence="12">
    <location>
        <begin position="442"/>
        <end position="512"/>
    </location>
</feature>
<dbReference type="PRINTS" id="PR00503">
    <property type="entry name" value="BROMODOMAIN"/>
</dbReference>
<dbReference type="InterPro" id="IPR018359">
    <property type="entry name" value="Bromodomain_CS"/>
</dbReference>
<dbReference type="Proteomes" id="UP001652741">
    <property type="component" value="Chromosome ssa07"/>
</dbReference>
<dbReference type="InterPro" id="IPR042009">
    <property type="entry name" value="BRPF2_PHD"/>
</dbReference>
<keyword evidence="4" id="KW-0007">Acetylation</keyword>
<gene>
    <name evidence="17" type="primary">LOC106609088</name>
</gene>
<dbReference type="RefSeq" id="XP_045578466.1">
    <property type="nucleotide sequence ID" value="XM_045722510.1"/>
</dbReference>
<dbReference type="Gene3D" id="3.30.40.10">
    <property type="entry name" value="Zinc/RING finger domain, C3HC4 (zinc finger)"/>
    <property type="match status" value="2"/>
</dbReference>
<evidence type="ECO:0000256" key="7">
    <source>
        <dbReference type="PROSITE-ProRule" id="PRU00035"/>
    </source>
</evidence>
<evidence type="ECO:0000259" key="13">
    <source>
        <dbReference type="PROSITE" id="PS50016"/>
    </source>
</evidence>
<organism evidence="16 17">
    <name type="scientific">Salmo salar</name>
    <name type="common">Atlantic salmon</name>
    <dbReference type="NCBI Taxonomy" id="8030"/>
    <lineage>
        <taxon>Eukaryota</taxon>
        <taxon>Metazoa</taxon>
        <taxon>Chordata</taxon>
        <taxon>Craniata</taxon>
        <taxon>Vertebrata</taxon>
        <taxon>Euteleostomi</taxon>
        <taxon>Actinopterygii</taxon>
        <taxon>Neopterygii</taxon>
        <taxon>Teleostei</taxon>
        <taxon>Protacanthopterygii</taxon>
        <taxon>Salmoniformes</taxon>
        <taxon>Salmonidae</taxon>
        <taxon>Salmoninae</taxon>
        <taxon>Salmo</taxon>
    </lineage>
</organism>
<dbReference type="Pfam" id="PF00855">
    <property type="entry name" value="PWWP"/>
    <property type="match status" value="1"/>
</dbReference>
<dbReference type="InterPro" id="IPR001965">
    <property type="entry name" value="Znf_PHD"/>
</dbReference>
<keyword evidence="6" id="KW-0539">Nucleus</keyword>
<evidence type="ECO:0000256" key="10">
    <source>
        <dbReference type="SAM" id="MobiDB-lite"/>
    </source>
</evidence>
<dbReference type="Pfam" id="PF00439">
    <property type="entry name" value="Bromodomain"/>
    <property type="match status" value="1"/>
</dbReference>
<dbReference type="GeneID" id="106609088"/>
<dbReference type="SUPFAM" id="SSF47370">
    <property type="entry name" value="Bromodomain"/>
    <property type="match status" value="1"/>
</dbReference>
<dbReference type="Pfam" id="PF13832">
    <property type="entry name" value="zf-HC5HC2H_2"/>
    <property type="match status" value="1"/>
</dbReference>
<evidence type="ECO:0000256" key="6">
    <source>
        <dbReference type="ARBA" id="ARBA00023242"/>
    </source>
</evidence>
<dbReference type="InterPro" id="IPR011011">
    <property type="entry name" value="Znf_FYVE_PHD"/>
</dbReference>
<feature type="domain" description="PHD-type" evidence="13">
    <location>
        <begin position="78"/>
        <end position="128"/>
    </location>
</feature>
<dbReference type="SMART" id="SM00293">
    <property type="entry name" value="PWWP"/>
    <property type="match status" value="1"/>
</dbReference>
<dbReference type="Pfam" id="PF13831">
    <property type="entry name" value="PHD_2"/>
    <property type="match status" value="1"/>
</dbReference>
<feature type="compositionally biased region" description="Basic and acidic residues" evidence="10">
    <location>
        <begin position="640"/>
        <end position="652"/>
    </location>
</feature>
<dbReference type="InterPro" id="IPR019787">
    <property type="entry name" value="Znf_PHD-finger"/>
</dbReference>